<dbReference type="PANTHER" id="PTHR33418">
    <property type="entry name" value="HELICASE-ASSOCIATED"/>
    <property type="match status" value="1"/>
</dbReference>
<gene>
    <name evidence="3" type="ordered locus">P9515_00371</name>
</gene>
<dbReference type="SMART" id="SM00490">
    <property type="entry name" value="HELICc"/>
    <property type="match status" value="1"/>
</dbReference>
<dbReference type="InterPro" id="IPR027417">
    <property type="entry name" value="P-loop_NTPase"/>
</dbReference>
<dbReference type="OrthoDB" id="9758243at2"/>
<dbReference type="InterPro" id="IPR011856">
    <property type="entry name" value="tRNA_endonuc-like_dom_sf"/>
</dbReference>
<dbReference type="PROSITE" id="PS51194">
    <property type="entry name" value="HELICASE_CTER"/>
    <property type="match status" value="1"/>
</dbReference>
<dbReference type="InterPro" id="IPR006935">
    <property type="entry name" value="Helicase/UvrB_N"/>
</dbReference>
<evidence type="ECO:0000259" key="1">
    <source>
        <dbReference type="PROSITE" id="PS51192"/>
    </source>
</evidence>
<dbReference type="GO" id="GO:0005524">
    <property type="term" value="F:ATP binding"/>
    <property type="evidence" value="ECO:0007669"/>
    <property type="project" value="InterPro"/>
</dbReference>
<dbReference type="InterPro" id="IPR039442">
    <property type="entry name" value="Mrr-like_dom"/>
</dbReference>
<dbReference type="AlphaFoldDB" id="A2BTY5"/>
<accession>A2BTY5</accession>
<dbReference type="GeneID" id="60200748"/>
<dbReference type="HOGENOM" id="CLU_009677_0_0_3"/>
<feature type="domain" description="Helicase C-terminal" evidence="2">
    <location>
        <begin position="430"/>
        <end position="596"/>
    </location>
</feature>
<proteinExistence type="predicted"/>
<dbReference type="PANTHER" id="PTHR33418:SF1">
    <property type="entry name" value="HELICASE-ASSOCIATED DOMAIN-CONTAINING PROTEIN"/>
    <property type="match status" value="1"/>
</dbReference>
<dbReference type="PROSITE" id="PS51192">
    <property type="entry name" value="HELICASE_ATP_BIND_1"/>
    <property type="match status" value="1"/>
</dbReference>
<dbReference type="Gene3D" id="6.10.140.530">
    <property type="match status" value="5"/>
</dbReference>
<dbReference type="Pfam" id="PF00271">
    <property type="entry name" value="Helicase_C"/>
    <property type="match status" value="1"/>
</dbReference>
<protein>
    <recommendedName>
        <fullName evidence="5">Helicase</fullName>
    </recommendedName>
</protein>
<dbReference type="InterPro" id="IPR005114">
    <property type="entry name" value="Helicase_assoc"/>
</dbReference>
<evidence type="ECO:0008006" key="5">
    <source>
        <dbReference type="Google" id="ProtNLM"/>
    </source>
</evidence>
<dbReference type="Pfam" id="PF04851">
    <property type="entry name" value="ResIII"/>
    <property type="match status" value="1"/>
</dbReference>
<dbReference type="InterPro" id="IPR011335">
    <property type="entry name" value="Restrct_endonuc-II-like"/>
</dbReference>
<reference evidence="3 4" key="1">
    <citation type="journal article" date="2007" name="PLoS Genet.">
        <title>Patterns and implications of gene gain and loss in the evolution of Prochlorococcus.</title>
        <authorList>
            <person name="Kettler G.C."/>
            <person name="Martiny A.C."/>
            <person name="Huang K."/>
            <person name="Zucker J."/>
            <person name="Coleman M.L."/>
            <person name="Rodrigue S."/>
            <person name="Chen F."/>
            <person name="Lapidus A."/>
            <person name="Ferriera S."/>
            <person name="Johnson J."/>
            <person name="Steglich C."/>
            <person name="Church G.M."/>
            <person name="Richardson P."/>
            <person name="Chisholm S.W."/>
        </authorList>
    </citation>
    <scope>NUCLEOTIDE SEQUENCE [LARGE SCALE GENOMIC DNA]</scope>
    <source>
        <strain evidence="3 4">MIT 9515</strain>
    </source>
</reference>
<dbReference type="Pfam" id="PF13156">
    <property type="entry name" value="Mrr_cat_2"/>
    <property type="match status" value="1"/>
</dbReference>
<dbReference type="eggNOG" id="COG4889">
    <property type="taxonomic scope" value="Bacteria"/>
</dbReference>
<evidence type="ECO:0000313" key="3">
    <source>
        <dbReference type="EMBL" id="ABM71246.1"/>
    </source>
</evidence>
<dbReference type="Gene3D" id="3.40.1350.10">
    <property type="match status" value="1"/>
</dbReference>
<dbReference type="SMART" id="SM00487">
    <property type="entry name" value="DEXDc"/>
    <property type="match status" value="1"/>
</dbReference>
<dbReference type="KEGG" id="pmc:P9515_00371"/>
<evidence type="ECO:0000313" key="4">
    <source>
        <dbReference type="Proteomes" id="UP000001589"/>
    </source>
</evidence>
<feature type="domain" description="Helicase ATP-binding" evidence="1">
    <location>
        <begin position="173"/>
        <end position="363"/>
    </location>
</feature>
<dbReference type="CDD" id="cd18785">
    <property type="entry name" value="SF2_C"/>
    <property type="match status" value="1"/>
</dbReference>
<dbReference type="eggNOG" id="COG1061">
    <property type="taxonomic scope" value="Bacteria"/>
</dbReference>
<dbReference type="SUPFAM" id="SSF52540">
    <property type="entry name" value="P-loop containing nucleoside triphosphate hydrolases"/>
    <property type="match status" value="1"/>
</dbReference>
<dbReference type="EMBL" id="CP000552">
    <property type="protein sequence ID" value="ABM71246.1"/>
    <property type="molecule type" value="Genomic_DNA"/>
</dbReference>
<dbReference type="InterPro" id="IPR001650">
    <property type="entry name" value="Helicase_C-like"/>
</dbReference>
<organism evidence="3 4">
    <name type="scientific">Prochlorococcus marinus (strain MIT 9515)</name>
    <dbReference type="NCBI Taxonomy" id="167542"/>
    <lineage>
        <taxon>Bacteria</taxon>
        <taxon>Bacillati</taxon>
        <taxon>Cyanobacteriota</taxon>
        <taxon>Cyanophyceae</taxon>
        <taxon>Synechococcales</taxon>
        <taxon>Prochlorococcaceae</taxon>
        <taxon>Prochlorococcus</taxon>
    </lineage>
</organism>
<dbReference type="InterPro" id="IPR014001">
    <property type="entry name" value="Helicase_ATP-bd"/>
</dbReference>
<dbReference type="GO" id="GO:0003677">
    <property type="term" value="F:DNA binding"/>
    <property type="evidence" value="ECO:0007669"/>
    <property type="project" value="InterPro"/>
</dbReference>
<dbReference type="Gene3D" id="3.40.50.300">
    <property type="entry name" value="P-loop containing nucleotide triphosphate hydrolases"/>
    <property type="match status" value="2"/>
</dbReference>
<sequence length="977" mass="113083">MATFDEFYASLDPDIGIRGKQFEKFVKWFLKTDPTWASQIDEVWLWNDYPKRWGADCGIDLIFTQKNGKTWAVQSKCVSPNNDIKKSEIDSFLSESSDSKIDGRLLIASTDGIGKNAQQVINRQEKQVVCFLLEQFRQSEIEFPSSMEDLNQGKRKKKKTPRPHQIEAIEKVSERLKTADRGQVLMACGTGKTLTSLWIKEKMKAKQVLVLVPSLSLLSQTLKEWNSEANHDFKWICVCSDKSVAKDKKEDEWISNTSEIGVPVTNDPLEIKLFLDESSPKVVFSTYQSAQLIVEAQEHHDTDDFDLVIADEAHRCAGKVSDSFGSVLDERKIKASKRLFFTATPRILSKQIKTQAKINEISVISMDDKSLFGDIFYQLNFSKAIEKKLLSDYQVVVVGVDDPMVHEKINNRDLVTIPDELNTDAETLASHIALAKATKDHKLNRLITFHSRINSAREFAHQHNKIINWLSQFENFQSNNFITNISGDMPAKERNKRINKLKNIDGNELGILCNARCLSEGVDVPNLDGIAFIDPRKSQIDIIQAVGRAIRKSEDKSIGTIVIPVYLADMDKPEEKILESKFKDVWQIILALKCQDDSLLQTIDLLRVNLGIDQRQTGGKSGLEKIIFDLPNKISKNFANSIQTLLIRNTSDDWLEKFGEYKSFVDTNNLMIANRDPAFLNWVKDQRKFKNKGFLSKDRINLLDSINFNWKPDEENWENKLKQLKEFKLKHGHVIPPHRSEVGRWLHGQKKLYKNGKLPKKYINLLNNLNINWDIKISEGWDSNFEKLKLFKLEHGHSNPPKEHSLYLWTMSERSRSKGKNYPKKRLELLRDIGFVFDLRKDYFNQKIKDLKEFKLKYGHANPPQSDEALGKWVNRLRNDYKKNKLLQSEINLLEELGFVFDTQKEFLNRKIKDLREFQSSNGNTFPPKYSPLGKWVTRRRLDYKNGKLSKEIKNLLESIRGWVWEEKKSHEFPKRK</sequence>
<dbReference type="GO" id="GO:0016787">
    <property type="term" value="F:hydrolase activity"/>
    <property type="evidence" value="ECO:0007669"/>
    <property type="project" value="InterPro"/>
</dbReference>
<dbReference type="Pfam" id="PF03457">
    <property type="entry name" value="HA"/>
    <property type="match status" value="4"/>
</dbReference>
<evidence type="ECO:0000259" key="2">
    <source>
        <dbReference type="PROSITE" id="PS51194"/>
    </source>
</evidence>
<dbReference type="RefSeq" id="WP_011819363.1">
    <property type="nucleotide sequence ID" value="NC_008817.1"/>
</dbReference>
<dbReference type="Proteomes" id="UP000001589">
    <property type="component" value="Chromosome"/>
</dbReference>
<name>A2BTY5_PROM5</name>
<dbReference type="SUPFAM" id="SSF52980">
    <property type="entry name" value="Restriction endonuclease-like"/>
    <property type="match status" value="1"/>
</dbReference>